<keyword evidence="2" id="KW-0812">Transmembrane</keyword>
<name>A0A1Y2GPW5_9FUNG</name>
<keyword evidence="5" id="KW-1185">Reference proteome</keyword>
<evidence type="ECO:0000256" key="2">
    <source>
        <dbReference type="SAM" id="Phobius"/>
    </source>
</evidence>
<dbReference type="Proteomes" id="UP000193648">
    <property type="component" value="Unassembled WGS sequence"/>
</dbReference>
<accession>A0A1Y2GPW5</accession>
<keyword evidence="2" id="KW-0472">Membrane</keyword>
<keyword evidence="2" id="KW-1133">Transmembrane helix</keyword>
<evidence type="ECO:0000313" key="3">
    <source>
        <dbReference type="EMBL" id="ORZ18276.1"/>
    </source>
</evidence>
<sequence length="515" mass="56676">MGLLRPKCLTTDNTRLYAFAREMDLATEQYHYLLLKSNDNPSFDLKDLTWSIISVVPTTGLPLFVSYPYFGDFDCVVDDQGVFSIIGKNDYDENFEDYPFNVNAMQYVPSLTPGTNGTWRNITTPTQEADYLWNRAYKGTLFNYKDAQGKNNLMHTYISSNESDVYVAALDTTSMTLKQGIGAWNITNGKYSHSSYASFANNNIYIYGEDFDKRAKQLFAFPITSASPNAPGVLPRGFNATEVDNACGIYTSSFVMQALKDDLVIFCRRGYRIHIFNGSGFTALPVINSDLEFEYMNAMVPFPGATPYLFMYNRGGSYSIPLNGSFVSSVLKGNNITIVENYGVKPLTQPNETPIPTVGASNLPANAVTTQIPNTGTEQEHSNANKGMIAGIVICILAAMAFLLFRFRQHKRNAWRKRSKSAANAAAASTVAANGAGVEGYTSVSQGDYSPYPAQHHNEKALPEVKAKVADDIWEYKTVDPVSPSIAGSTVHSSPYFTSPPVPNHSKPGLSPGQY</sequence>
<reference evidence="4 5" key="1">
    <citation type="submission" date="2016-07" db="EMBL/GenBank/DDBJ databases">
        <title>Pervasive Adenine N6-methylation of Active Genes in Fungi.</title>
        <authorList>
            <consortium name="DOE Joint Genome Institute"/>
            <person name="Mondo S.J."/>
            <person name="Dannebaum R.O."/>
            <person name="Kuo R.C."/>
            <person name="Labutti K."/>
            <person name="Haridas S."/>
            <person name="Kuo A."/>
            <person name="Salamov A."/>
            <person name="Ahrendt S.R."/>
            <person name="Lipzen A."/>
            <person name="Sullivan W."/>
            <person name="Andreopoulos W.B."/>
            <person name="Clum A."/>
            <person name="Lindquist E."/>
            <person name="Daum C."/>
            <person name="Ramamoorthy G.K."/>
            <person name="Gryganskyi A."/>
            <person name="Culley D."/>
            <person name="Magnuson J.K."/>
            <person name="James T.Y."/>
            <person name="O'Malley M.A."/>
            <person name="Stajich J.E."/>
            <person name="Spatafora J.W."/>
            <person name="Visel A."/>
            <person name="Grigoriev I.V."/>
        </authorList>
    </citation>
    <scope>NUCLEOTIDE SEQUENCE [LARGE SCALE GENOMIC DNA]</scope>
    <source>
        <strain evidence="4 5">NRRL 3116</strain>
    </source>
</reference>
<protein>
    <submittedName>
        <fullName evidence="4">Uncharacterized protein</fullName>
    </submittedName>
</protein>
<dbReference type="InParanoid" id="A0A1Y2GPW5"/>
<dbReference type="OrthoDB" id="2373827at2759"/>
<dbReference type="EMBL" id="MCFF01000015">
    <property type="protein sequence ID" value="ORZ18278.1"/>
    <property type="molecule type" value="Genomic_DNA"/>
</dbReference>
<evidence type="ECO:0000313" key="4">
    <source>
        <dbReference type="EMBL" id="ORZ18278.1"/>
    </source>
</evidence>
<feature type="transmembrane region" description="Helical" evidence="2">
    <location>
        <begin position="387"/>
        <end position="407"/>
    </location>
</feature>
<dbReference type="RefSeq" id="XP_021882071.1">
    <property type="nucleotide sequence ID" value="XM_022027738.1"/>
</dbReference>
<proteinExistence type="predicted"/>
<feature type="region of interest" description="Disordered" evidence="1">
    <location>
        <begin position="493"/>
        <end position="515"/>
    </location>
</feature>
<evidence type="ECO:0000256" key="1">
    <source>
        <dbReference type="SAM" id="MobiDB-lite"/>
    </source>
</evidence>
<dbReference type="EMBL" id="MCFF01000015">
    <property type="protein sequence ID" value="ORZ18276.1"/>
    <property type="molecule type" value="Genomic_DNA"/>
</dbReference>
<dbReference type="AlphaFoldDB" id="A0A1Y2GPW5"/>
<dbReference type="GeneID" id="33569581"/>
<organism evidence="4 5">
    <name type="scientific">Lobosporangium transversale</name>
    <dbReference type="NCBI Taxonomy" id="64571"/>
    <lineage>
        <taxon>Eukaryota</taxon>
        <taxon>Fungi</taxon>
        <taxon>Fungi incertae sedis</taxon>
        <taxon>Mucoromycota</taxon>
        <taxon>Mortierellomycotina</taxon>
        <taxon>Mortierellomycetes</taxon>
        <taxon>Mortierellales</taxon>
        <taxon>Mortierellaceae</taxon>
        <taxon>Lobosporangium</taxon>
    </lineage>
</organism>
<comment type="caution">
    <text evidence="4">The sequence shown here is derived from an EMBL/GenBank/DDBJ whole genome shotgun (WGS) entry which is preliminary data.</text>
</comment>
<gene>
    <name evidence="3" type="ORF">BCR41DRAFT_385947</name>
    <name evidence="4" type="ORF">BCR41DRAFT_385949</name>
</gene>
<evidence type="ECO:0000313" key="5">
    <source>
        <dbReference type="Proteomes" id="UP000193648"/>
    </source>
</evidence>